<dbReference type="EC" id="1.15.1.1" evidence="2"/>
<dbReference type="InterPro" id="IPR036423">
    <property type="entry name" value="SOD-like_Cu/Zn_dom_sf"/>
</dbReference>
<comment type="catalytic activity">
    <reaction evidence="2">
        <text>2 superoxide + 2 H(+) = H2O2 + O2</text>
        <dbReference type="Rhea" id="RHEA:20696"/>
        <dbReference type="ChEBI" id="CHEBI:15378"/>
        <dbReference type="ChEBI" id="CHEBI:15379"/>
        <dbReference type="ChEBI" id="CHEBI:16240"/>
        <dbReference type="ChEBI" id="CHEBI:18421"/>
        <dbReference type="EC" id="1.15.1.1"/>
    </reaction>
</comment>
<evidence type="ECO:0000256" key="1">
    <source>
        <dbReference type="ARBA" id="ARBA00010457"/>
    </source>
</evidence>
<evidence type="ECO:0000313" key="5">
    <source>
        <dbReference type="EMBL" id="TCN79503.1"/>
    </source>
</evidence>
<comment type="cofactor">
    <cofactor evidence="2">
        <name>Cu cation</name>
        <dbReference type="ChEBI" id="CHEBI:23378"/>
    </cofactor>
    <text evidence="2">Binds 1 copper ion per subunit.</text>
</comment>
<comment type="caution">
    <text evidence="5">The sequence shown here is derived from an EMBL/GenBank/DDBJ whole genome shotgun (WGS) entry which is preliminary data.</text>
</comment>
<dbReference type="PANTHER" id="PTHR10003">
    <property type="entry name" value="SUPEROXIDE DISMUTASE CU-ZN -RELATED"/>
    <property type="match status" value="1"/>
</dbReference>
<keyword evidence="6" id="KW-1185">Reference proteome</keyword>
<dbReference type="NCBIfam" id="NF007628">
    <property type="entry name" value="PRK10290.1"/>
    <property type="match status" value="1"/>
</dbReference>
<dbReference type="InterPro" id="IPR018152">
    <property type="entry name" value="SOD_Cu/Zn_BS"/>
</dbReference>
<evidence type="ECO:0000259" key="4">
    <source>
        <dbReference type="Pfam" id="PF00080"/>
    </source>
</evidence>
<comment type="similarity">
    <text evidence="1 2">Belongs to the Cu-Zn superoxide dismutase family.</text>
</comment>
<feature type="domain" description="Superoxide dismutase copper/zinc binding" evidence="4">
    <location>
        <begin position="41"/>
        <end position="174"/>
    </location>
</feature>
<comment type="function">
    <text evidence="2">Destroys radicals which are normally produced within the cells and which are toxic to biological systems.</text>
</comment>
<dbReference type="Pfam" id="PF00080">
    <property type="entry name" value="Sod_Cu"/>
    <property type="match status" value="1"/>
</dbReference>
<dbReference type="OrthoDB" id="5431326at2"/>
<feature type="signal peptide" evidence="3">
    <location>
        <begin position="1"/>
        <end position="22"/>
    </location>
</feature>
<dbReference type="RefSeq" id="WP_133040192.1">
    <property type="nucleotide sequence ID" value="NZ_SLWF01000033.1"/>
</dbReference>
<accession>A0A4R2F458</accession>
<keyword evidence="2" id="KW-0479">Metal-binding</keyword>
<proteinExistence type="inferred from homology"/>
<protein>
    <recommendedName>
        <fullName evidence="2">Superoxide dismutase [Cu-Zn]</fullName>
        <ecNumber evidence="2">1.15.1.1</ecNumber>
    </recommendedName>
</protein>
<evidence type="ECO:0000313" key="6">
    <source>
        <dbReference type="Proteomes" id="UP000294832"/>
    </source>
</evidence>
<evidence type="ECO:0000256" key="3">
    <source>
        <dbReference type="SAM" id="SignalP"/>
    </source>
</evidence>
<dbReference type="AlphaFoldDB" id="A0A4R2F458"/>
<dbReference type="SUPFAM" id="SSF49329">
    <property type="entry name" value="Cu,Zn superoxide dismutase-like"/>
    <property type="match status" value="1"/>
</dbReference>
<keyword evidence="2" id="KW-0862">Zinc</keyword>
<keyword evidence="3" id="KW-0732">Signal</keyword>
<gene>
    <name evidence="5" type="ORF">EDC91_13310</name>
</gene>
<organism evidence="5 6">
    <name type="scientific">Shewanella fodinae</name>
    <dbReference type="NCBI Taxonomy" id="552357"/>
    <lineage>
        <taxon>Bacteria</taxon>
        <taxon>Pseudomonadati</taxon>
        <taxon>Pseudomonadota</taxon>
        <taxon>Gammaproteobacteria</taxon>
        <taxon>Alteromonadales</taxon>
        <taxon>Shewanellaceae</taxon>
        <taxon>Shewanella</taxon>
    </lineage>
</organism>
<dbReference type="GO" id="GO:0005507">
    <property type="term" value="F:copper ion binding"/>
    <property type="evidence" value="ECO:0007669"/>
    <property type="project" value="InterPro"/>
</dbReference>
<dbReference type="EMBL" id="SLWF01000033">
    <property type="protein sequence ID" value="TCN79503.1"/>
    <property type="molecule type" value="Genomic_DNA"/>
</dbReference>
<dbReference type="PROSITE" id="PS00332">
    <property type="entry name" value="SOD_CU_ZN_2"/>
    <property type="match status" value="1"/>
</dbReference>
<dbReference type="PROSITE" id="PS00087">
    <property type="entry name" value="SOD_CU_ZN_1"/>
    <property type="match status" value="1"/>
</dbReference>
<comment type="cofactor">
    <cofactor evidence="2">
        <name>Zn(2+)</name>
        <dbReference type="ChEBI" id="CHEBI:29105"/>
    </cofactor>
    <text evidence="2">Binds 1 zinc ion per subunit.</text>
</comment>
<sequence length="175" mass="17791">MIKKSIVTLGLASLLCSAATMAAETEVSVSLLSDKGNTPIGTVALSDSAYGLVLTPKLHGLTPGVHGFHIHANGSCEASTKDGKTVLGGAAGGHFDPDKTGKHGYPWTDDNHKGDLPPLFVTSDGNAMEPVLAPRLKVADVKGHALMIHAGGDNFSDSPKPLGGGGARMACGVIE</sequence>
<dbReference type="InterPro" id="IPR001424">
    <property type="entry name" value="SOD_Cu_Zn_dom"/>
</dbReference>
<evidence type="ECO:0000256" key="2">
    <source>
        <dbReference type="RuleBase" id="RU000393"/>
    </source>
</evidence>
<name>A0A4R2F458_9GAMM</name>
<dbReference type="CDD" id="cd00305">
    <property type="entry name" value="Cu-Zn_Superoxide_Dismutase"/>
    <property type="match status" value="1"/>
</dbReference>
<dbReference type="Gene3D" id="2.60.40.200">
    <property type="entry name" value="Superoxide dismutase, copper/zinc binding domain"/>
    <property type="match status" value="1"/>
</dbReference>
<keyword evidence="2" id="KW-0560">Oxidoreductase</keyword>
<feature type="chain" id="PRO_5020400966" description="Superoxide dismutase [Cu-Zn]" evidence="3">
    <location>
        <begin position="23"/>
        <end position="175"/>
    </location>
</feature>
<keyword evidence="2" id="KW-0186">Copper</keyword>
<reference evidence="5 6" key="1">
    <citation type="submission" date="2019-03" db="EMBL/GenBank/DDBJ databases">
        <title>Freshwater and sediment microbial communities from various areas in North America, analyzing microbe dynamics in response to fracking.</title>
        <authorList>
            <person name="Lamendella R."/>
        </authorList>
    </citation>
    <scope>NUCLEOTIDE SEQUENCE [LARGE SCALE GENOMIC DNA]</scope>
    <source>
        <strain evidence="5 6">74A</strain>
    </source>
</reference>
<dbReference type="InterPro" id="IPR024134">
    <property type="entry name" value="SOD_Cu/Zn_/chaperone"/>
</dbReference>
<dbReference type="GO" id="GO:0004784">
    <property type="term" value="F:superoxide dismutase activity"/>
    <property type="evidence" value="ECO:0007669"/>
    <property type="project" value="UniProtKB-EC"/>
</dbReference>
<dbReference type="Proteomes" id="UP000294832">
    <property type="component" value="Unassembled WGS sequence"/>
</dbReference>